<accession>A0A974BPE1</accession>
<keyword evidence="1" id="KW-0812">Transmembrane</keyword>
<proteinExistence type="predicted"/>
<feature type="transmembrane region" description="Helical" evidence="1">
    <location>
        <begin position="47"/>
        <end position="66"/>
    </location>
</feature>
<dbReference type="EMBL" id="KV480059">
    <property type="protein sequence ID" value="OCT55632.1"/>
    <property type="molecule type" value="Genomic_DNA"/>
</dbReference>
<reference evidence="2" key="1">
    <citation type="submission" date="2016-05" db="EMBL/GenBank/DDBJ databases">
        <title>WGS assembly of Xenopus laevis.</title>
        <authorList>
            <person name="Session A."/>
            <person name="Uno Y."/>
            <person name="Kwon T."/>
            <person name="Chapman J."/>
            <person name="Toyoda A."/>
            <person name="Takahashi S."/>
            <person name="Fukui A."/>
            <person name="Hikosaka A."/>
            <person name="Putnam N."/>
            <person name="Stites J."/>
            <person name="Van Heeringen S."/>
            <person name="Quigley I."/>
            <person name="Heinz S."/>
            <person name="Hellsten U."/>
            <person name="Lyons J."/>
            <person name="Suzuki A."/>
            <person name="Kondo M."/>
            <person name="Ogino H."/>
            <person name="Ochi H."/>
            <person name="Bogdanovic O."/>
            <person name="Lister R."/>
            <person name="Georgiou G."/>
            <person name="Paranjpe S."/>
            <person name="Van Kruijsbergen I."/>
            <person name="Mozaffari S."/>
            <person name="Shu S."/>
            <person name="Schmutz J."/>
            <person name="Jenkins J."/>
            <person name="Grimwood J."/>
            <person name="Carlson J."/>
            <person name="Mitros T."/>
            <person name="Simakov O."/>
            <person name="Heald R."/>
            <person name="Miller K."/>
            <person name="Haudenschild C."/>
            <person name="Kuroki Y."/>
            <person name="Tanaka T."/>
            <person name="Michiue T."/>
            <person name="Watanabe M."/>
            <person name="Kinoshita T."/>
            <person name="Ohta Y."/>
            <person name="Mawaribuchi S."/>
            <person name="Suzuki Y."/>
            <person name="Haramoto Y."/>
            <person name="Yamamoto T."/>
            <person name="Takagi C."/>
            <person name="Kitzman J."/>
            <person name="Shendure J."/>
            <person name="Nakayama T."/>
            <person name="Izutsu Y."/>
            <person name="Robert J."/>
            <person name="Dichmann D."/>
            <person name="Flajnik M."/>
            <person name="Houston D."/>
            <person name="Marcotte E."/>
            <person name="Wallingford J."/>
            <person name="Ito Y."/>
            <person name="Asashima M."/>
            <person name="Ueno N."/>
            <person name="Matsuda Y."/>
            <person name="Jan Veenstra G."/>
            <person name="Fujiyama A."/>
            <person name="Harland R."/>
            <person name="Taira M."/>
            <person name="Rokhsar D.S."/>
        </authorList>
    </citation>
    <scope>NUCLEOTIDE SEQUENCE</scope>
    <source>
        <strain evidence="2">J</strain>
        <tissue evidence="2">Blood</tissue>
    </source>
</reference>
<keyword evidence="1" id="KW-0472">Membrane</keyword>
<keyword evidence="1" id="KW-1133">Transmembrane helix</keyword>
<evidence type="ECO:0000256" key="1">
    <source>
        <dbReference type="SAM" id="Phobius"/>
    </source>
</evidence>
<dbReference type="Proteomes" id="UP000694892">
    <property type="component" value="Unassembled WGS sequence"/>
</dbReference>
<gene>
    <name evidence="2" type="ORF">XELAEV_18000347mg</name>
</gene>
<organism evidence="2">
    <name type="scientific">Xenopus laevis</name>
    <name type="common">African clawed frog</name>
    <dbReference type="NCBI Taxonomy" id="8355"/>
    <lineage>
        <taxon>Eukaryota</taxon>
        <taxon>Metazoa</taxon>
        <taxon>Chordata</taxon>
        <taxon>Craniata</taxon>
        <taxon>Vertebrata</taxon>
        <taxon>Euteleostomi</taxon>
        <taxon>Amphibia</taxon>
        <taxon>Batrachia</taxon>
        <taxon>Anura</taxon>
        <taxon>Pipoidea</taxon>
        <taxon>Pipidae</taxon>
        <taxon>Xenopodinae</taxon>
        <taxon>Xenopus</taxon>
        <taxon>Xenopus</taxon>
    </lineage>
</organism>
<sequence>MMYLLFCLWRLPGGGKGLGFVVIYVLYVCLNPFRLPKWNRMQFSTNVMGDVGALLLLKCISFLAHVNGGTT</sequence>
<evidence type="ECO:0000313" key="2">
    <source>
        <dbReference type="EMBL" id="OCT55632.1"/>
    </source>
</evidence>
<name>A0A974BPE1_XENLA</name>
<dbReference type="AlphaFoldDB" id="A0A974BPE1"/>
<protein>
    <submittedName>
        <fullName evidence="2">Uncharacterized protein</fullName>
    </submittedName>
</protein>